<dbReference type="AlphaFoldDB" id="A0A1L6FC79"/>
<evidence type="ECO:0000256" key="1">
    <source>
        <dbReference type="SAM" id="MobiDB-lite"/>
    </source>
</evidence>
<gene>
    <name evidence="2" type="ORF">Tchl_1666</name>
</gene>
<evidence type="ECO:0000313" key="2">
    <source>
        <dbReference type="EMBL" id="APR04524.1"/>
    </source>
</evidence>
<accession>A0A1L6FC79</accession>
<feature type="region of interest" description="Disordered" evidence="1">
    <location>
        <begin position="15"/>
        <end position="37"/>
    </location>
</feature>
<dbReference type="KEGG" id="tcl:Tchl_1666"/>
<organism evidence="2 3">
    <name type="scientific">Thauera chlorobenzoica</name>
    <dbReference type="NCBI Taxonomy" id="96773"/>
    <lineage>
        <taxon>Bacteria</taxon>
        <taxon>Pseudomonadati</taxon>
        <taxon>Pseudomonadota</taxon>
        <taxon>Betaproteobacteria</taxon>
        <taxon>Rhodocyclales</taxon>
        <taxon>Zoogloeaceae</taxon>
        <taxon>Thauera</taxon>
    </lineage>
</organism>
<reference evidence="2 3" key="1">
    <citation type="submission" date="2016-12" db="EMBL/GenBank/DDBJ databases">
        <title>Complete genome sequence of Thauera chlorobenzoica, a Betaproteobacterium degrading haloaromatics anaerobically to CO2 and halides.</title>
        <authorList>
            <person name="Goris T."/>
            <person name="Mergelsberg M."/>
            <person name="Boll M."/>
        </authorList>
    </citation>
    <scope>NUCLEOTIDE SEQUENCE [LARGE SCALE GENOMIC DNA]</scope>
    <source>
        <strain evidence="2 3">3CB1</strain>
    </source>
</reference>
<feature type="compositionally biased region" description="Polar residues" evidence="1">
    <location>
        <begin position="19"/>
        <end position="37"/>
    </location>
</feature>
<keyword evidence="3" id="KW-1185">Reference proteome</keyword>
<proteinExistence type="predicted"/>
<dbReference type="STRING" id="96773.Tchl_1666"/>
<dbReference type="EMBL" id="CP018839">
    <property type="protein sequence ID" value="APR04524.1"/>
    <property type="molecule type" value="Genomic_DNA"/>
</dbReference>
<dbReference type="Proteomes" id="UP000185739">
    <property type="component" value="Chromosome"/>
</dbReference>
<sequence length="37" mass="3907">MLLRQNNDNSLCALAGKASSGQRKTATINPLQCSSKS</sequence>
<protein>
    <submittedName>
        <fullName evidence="2">Uncharacterized protein</fullName>
    </submittedName>
</protein>
<name>A0A1L6FC79_9RHOO</name>
<evidence type="ECO:0000313" key="3">
    <source>
        <dbReference type="Proteomes" id="UP000185739"/>
    </source>
</evidence>